<accession>A0ABW7J0A8</accession>
<name>A0ABW7J0A8_9VIBR</name>
<keyword evidence="2" id="KW-1185">Reference proteome</keyword>
<sequence>MKPETLLAKFNLKGINYEAMQAAGGKGLFGLDEQLAMVGITWKESPVGFLVLFVECLNDQHSAKLLYKATLGEAGRLMQDWRGTYPDKALQALCVTAIMEACNASGRVCPECNGSGRVKDKHRNMRKCMCCTDGRIEWECETRFSVFCQTHPITYSRFKVYHPILPEMVKWLLGQRTAAMLAMMERVAVEEREAAA</sequence>
<dbReference type="RefSeq" id="WP_394608720.1">
    <property type="nucleotide sequence ID" value="NZ_JBIHSN010000003.1"/>
</dbReference>
<protein>
    <submittedName>
        <fullName evidence="1">Uncharacterized protein</fullName>
    </submittedName>
</protein>
<proteinExistence type="predicted"/>
<reference evidence="1 2" key="1">
    <citation type="submission" date="2024-10" db="EMBL/GenBank/DDBJ databases">
        <authorList>
            <person name="Yibar A."/>
            <person name="Saticioglu I.B."/>
            <person name="Duman M."/>
            <person name="Ajmi N."/>
            <person name="Gurler F."/>
            <person name="Ay H."/>
            <person name="Onuk E."/>
            <person name="Guler S."/>
            <person name="Romalde J.L."/>
        </authorList>
    </citation>
    <scope>NUCLEOTIDE SEQUENCE [LARGE SCALE GENOMIC DNA]</scope>
    <source>
        <strain evidence="1 2">14-MA-B</strain>
    </source>
</reference>
<comment type="caution">
    <text evidence="1">The sequence shown here is derived from an EMBL/GenBank/DDBJ whole genome shotgun (WGS) entry which is preliminary data.</text>
</comment>
<evidence type="ECO:0000313" key="2">
    <source>
        <dbReference type="Proteomes" id="UP001607151"/>
    </source>
</evidence>
<organism evidence="1 2">
    <name type="scientific">Vibrio rumoiensis</name>
    <dbReference type="NCBI Taxonomy" id="76258"/>
    <lineage>
        <taxon>Bacteria</taxon>
        <taxon>Pseudomonadati</taxon>
        <taxon>Pseudomonadota</taxon>
        <taxon>Gammaproteobacteria</taxon>
        <taxon>Vibrionales</taxon>
        <taxon>Vibrionaceae</taxon>
        <taxon>Vibrio</taxon>
    </lineage>
</organism>
<evidence type="ECO:0000313" key="1">
    <source>
        <dbReference type="EMBL" id="MFH0267209.1"/>
    </source>
</evidence>
<dbReference type="Proteomes" id="UP001607151">
    <property type="component" value="Unassembled WGS sequence"/>
</dbReference>
<gene>
    <name evidence="1" type="ORF">ACGRQ9_17325</name>
</gene>
<dbReference type="EMBL" id="JBIHSN010000003">
    <property type="protein sequence ID" value="MFH0267209.1"/>
    <property type="molecule type" value="Genomic_DNA"/>
</dbReference>